<organism evidence="4 5">
    <name type="scientific">Cryomorpha ignava</name>
    <dbReference type="NCBI Taxonomy" id="101383"/>
    <lineage>
        <taxon>Bacteria</taxon>
        <taxon>Pseudomonadati</taxon>
        <taxon>Bacteroidota</taxon>
        <taxon>Flavobacteriia</taxon>
        <taxon>Flavobacteriales</taxon>
        <taxon>Cryomorphaceae</taxon>
        <taxon>Cryomorpha</taxon>
    </lineage>
</organism>
<dbReference type="RefSeq" id="WP_163284357.1">
    <property type="nucleotide sequence ID" value="NZ_JAAGVY010000009.1"/>
</dbReference>
<dbReference type="CDD" id="cd02966">
    <property type="entry name" value="TlpA_like_family"/>
    <property type="match status" value="1"/>
</dbReference>
<protein>
    <submittedName>
        <fullName evidence="4">TlpA family protein disulfide reductase</fullName>
    </submittedName>
</protein>
<keyword evidence="2" id="KW-0812">Transmembrane</keyword>
<dbReference type="InterPro" id="IPR000866">
    <property type="entry name" value="AhpC/TSA"/>
</dbReference>
<dbReference type="GO" id="GO:0016209">
    <property type="term" value="F:antioxidant activity"/>
    <property type="evidence" value="ECO:0007669"/>
    <property type="project" value="InterPro"/>
</dbReference>
<dbReference type="PANTHER" id="PTHR42852:SF13">
    <property type="entry name" value="PROTEIN DIPZ"/>
    <property type="match status" value="1"/>
</dbReference>
<dbReference type="PANTHER" id="PTHR42852">
    <property type="entry name" value="THIOL:DISULFIDE INTERCHANGE PROTEIN DSBE"/>
    <property type="match status" value="1"/>
</dbReference>
<feature type="domain" description="Thioredoxin" evidence="3">
    <location>
        <begin position="46"/>
        <end position="191"/>
    </location>
</feature>
<dbReference type="AlphaFoldDB" id="A0A7K3WRE8"/>
<keyword evidence="5" id="KW-1185">Reference proteome</keyword>
<reference evidence="4 5" key="1">
    <citation type="submission" date="2020-02" db="EMBL/GenBank/DDBJ databases">
        <title>Out from the shadows clarifying the taxonomy of the family Cryomorphaceae and related taxa by utilizing the GTDB taxonomic framework.</title>
        <authorList>
            <person name="Bowman J.P."/>
        </authorList>
    </citation>
    <scope>NUCLEOTIDE SEQUENCE [LARGE SCALE GENOMIC DNA]</scope>
    <source>
        <strain evidence="4 5">QSSC 1-22</strain>
    </source>
</reference>
<evidence type="ECO:0000256" key="1">
    <source>
        <dbReference type="ARBA" id="ARBA00023284"/>
    </source>
</evidence>
<dbReference type="InterPro" id="IPR036249">
    <property type="entry name" value="Thioredoxin-like_sf"/>
</dbReference>
<evidence type="ECO:0000313" key="5">
    <source>
        <dbReference type="Proteomes" id="UP000486602"/>
    </source>
</evidence>
<sequence length="191" mass="21717">MKKNKKEILKWVATIAVIAVFYFTGWHRPLIAKLQQAVLSTGIIKPDISGNEPISELADTDAHFYDENGNRVSLSEFRGKPVFLNIWATWCPPCRAEMPGIQKLYTEIGGEKASFIMLSTDADFAKAVKFKKDNGYDFPIYRLAASLPEELDTESLPTTYVFDKEGRMHLSQKGMAKYDSEEFKVFMRGLF</sequence>
<dbReference type="InterPro" id="IPR013766">
    <property type="entry name" value="Thioredoxin_domain"/>
</dbReference>
<evidence type="ECO:0000256" key="2">
    <source>
        <dbReference type="SAM" id="Phobius"/>
    </source>
</evidence>
<gene>
    <name evidence="4" type="ORF">G3O08_07210</name>
</gene>
<proteinExistence type="predicted"/>
<comment type="caution">
    <text evidence="4">The sequence shown here is derived from an EMBL/GenBank/DDBJ whole genome shotgun (WGS) entry which is preliminary data.</text>
</comment>
<evidence type="ECO:0000259" key="3">
    <source>
        <dbReference type="PROSITE" id="PS51352"/>
    </source>
</evidence>
<keyword evidence="2" id="KW-0472">Membrane</keyword>
<dbReference type="EMBL" id="JAAGVY010000009">
    <property type="protein sequence ID" value="NEN23285.1"/>
    <property type="molecule type" value="Genomic_DNA"/>
</dbReference>
<dbReference type="PROSITE" id="PS51352">
    <property type="entry name" value="THIOREDOXIN_2"/>
    <property type="match status" value="1"/>
</dbReference>
<dbReference type="PROSITE" id="PS00194">
    <property type="entry name" value="THIOREDOXIN_1"/>
    <property type="match status" value="1"/>
</dbReference>
<dbReference type="SUPFAM" id="SSF52833">
    <property type="entry name" value="Thioredoxin-like"/>
    <property type="match status" value="1"/>
</dbReference>
<dbReference type="Gene3D" id="3.40.30.10">
    <property type="entry name" value="Glutaredoxin"/>
    <property type="match status" value="1"/>
</dbReference>
<dbReference type="Pfam" id="PF00578">
    <property type="entry name" value="AhpC-TSA"/>
    <property type="match status" value="1"/>
</dbReference>
<evidence type="ECO:0000313" key="4">
    <source>
        <dbReference type="EMBL" id="NEN23285.1"/>
    </source>
</evidence>
<accession>A0A7K3WRE8</accession>
<name>A0A7K3WRE8_9FLAO</name>
<dbReference type="Proteomes" id="UP000486602">
    <property type="component" value="Unassembled WGS sequence"/>
</dbReference>
<feature type="transmembrane region" description="Helical" evidence="2">
    <location>
        <begin position="7"/>
        <end position="26"/>
    </location>
</feature>
<dbReference type="InterPro" id="IPR050553">
    <property type="entry name" value="Thioredoxin_ResA/DsbE_sf"/>
</dbReference>
<keyword evidence="2" id="KW-1133">Transmembrane helix</keyword>
<dbReference type="InterPro" id="IPR017937">
    <property type="entry name" value="Thioredoxin_CS"/>
</dbReference>
<keyword evidence="1" id="KW-0676">Redox-active center</keyword>
<dbReference type="GO" id="GO:0016491">
    <property type="term" value="F:oxidoreductase activity"/>
    <property type="evidence" value="ECO:0007669"/>
    <property type="project" value="InterPro"/>
</dbReference>